<dbReference type="InterPro" id="IPR041796">
    <property type="entry name" value="Mre11_N"/>
</dbReference>
<feature type="compositionally biased region" description="Basic and acidic residues" evidence="19">
    <location>
        <begin position="561"/>
        <end position="570"/>
    </location>
</feature>
<proteinExistence type="inferred from homology"/>
<dbReference type="GO" id="GO:0097552">
    <property type="term" value="P:mitochondrial double-strand break repair via homologous recombination"/>
    <property type="evidence" value="ECO:0007669"/>
    <property type="project" value="TreeGrafter"/>
</dbReference>
<keyword evidence="5" id="KW-0158">Chromosome</keyword>
<evidence type="ECO:0000256" key="17">
    <source>
        <dbReference type="PIRSR" id="PIRSR000882-1"/>
    </source>
</evidence>
<keyword evidence="6 16" id="KW-0540">Nuclease</keyword>
<dbReference type="GO" id="GO:0030870">
    <property type="term" value="C:Mre11 complex"/>
    <property type="evidence" value="ECO:0007669"/>
    <property type="project" value="UniProtKB-UniRule"/>
</dbReference>
<evidence type="ECO:0000256" key="15">
    <source>
        <dbReference type="ARBA" id="ARBA00023254"/>
    </source>
</evidence>
<keyword evidence="7" id="KW-0479">Metal-binding</keyword>
<dbReference type="AlphaFoldDB" id="A0A818PNH9"/>
<dbReference type="Proteomes" id="UP000663874">
    <property type="component" value="Unassembled WGS sequence"/>
</dbReference>
<dbReference type="EMBL" id="CAJOAX010000143">
    <property type="protein sequence ID" value="CAF3521299.1"/>
    <property type="molecule type" value="Genomic_DNA"/>
</dbReference>
<keyword evidence="10 16" id="KW-0378">Hydrolase</keyword>
<keyword evidence="11 16" id="KW-0269">Exonuclease</keyword>
<protein>
    <recommendedName>
        <fullName evidence="16">Double-strand break repair protein</fullName>
    </recommendedName>
</protein>
<keyword evidence="9 16" id="KW-0227">DNA damage</keyword>
<feature type="compositionally biased region" description="Low complexity" evidence="19">
    <location>
        <begin position="605"/>
        <end position="618"/>
    </location>
</feature>
<comment type="caution">
    <text evidence="22">The sequence shown here is derived from an EMBL/GenBank/DDBJ whole genome shotgun (WGS) entry which is preliminary data.</text>
</comment>
<dbReference type="GO" id="GO:0035861">
    <property type="term" value="C:site of double-strand break"/>
    <property type="evidence" value="ECO:0007669"/>
    <property type="project" value="TreeGrafter"/>
</dbReference>
<evidence type="ECO:0000256" key="5">
    <source>
        <dbReference type="ARBA" id="ARBA00022454"/>
    </source>
</evidence>
<dbReference type="SMART" id="SM01347">
    <property type="entry name" value="Mre11_DNA_bind"/>
    <property type="match status" value="1"/>
</dbReference>
<sequence>MPISRTISSSSSSENENLDEECNPTSPEDVFKILITTDNHLGYAERDDERANDSLITFEECLQIARDENVDFILLGGDLFHDNKPSNHVMLECINLLRKYCLGDKTIEFKLISDEKINFSSTVQSNPFPWANFKDPNLNIGIPIFSIHGNHDDPSGSTPLCPLDLLNSCGLVNYFGNLSSLENIDIHPLLFRKGETNLSIYGLGAIRDERLHRIFLKNQINLLRPTNNPDDWFNIFVIHQNRVPHGPKNYIPEQFLHEFLDIVIWGHEHDCRITPEFNTVQKFFVIQPGSTVATSLSEGEQLQKHVGILHVYKKTFKMHRRPLQTVRQFYFVDIQLTDHIDEKALKTLSNTKLEQKLDKILTDTINELLMRAQNEHSGHPKQPRKPLIRLRVDYTGFDLFDSFNDIRFVQKFSDQVANPKTMITLNKKRDNNILKSNEIKLDPDAIKISNEQFNHAQRVEDSIQTYFESTTENNRLRLLDEKSMLAALTEFIDKDEIYALNTMVEAQIEQSQKFLVNNIHNDDVAFLEDELKRFKILQNVDDDEAIKRRKNLLNMARKERLKANGEKSSDDEIMITEPIRNNDENSNDDDDDDDDDDDFDRSSMKTTQKRTQSSTKTRGTTRGRGRGRGRGRAKTTPTKTPRDKRKLF</sequence>
<dbReference type="Gene3D" id="3.30.110.110">
    <property type="entry name" value="Mre11, capping domain"/>
    <property type="match status" value="1"/>
</dbReference>
<comment type="cofactor">
    <cofactor evidence="1 16">
        <name>Mn(2+)</name>
        <dbReference type="ChEBI" id="CHEBI:29035"/>
    </cofactor>
</comment>
<evidence type="ECO:0000313" key="22">
    <source>
        <dbReference type="EMBL" id="CAF3623809.1"/>
    </source>
</evidence>
<dbReference type="GO" id="GO:0031573">
    <property type="term" value="P:mitotic intra-S DNA damage checkpoint signaling"/>
    <property type="evidence" value="ECO:0007669"/>
    <property type="project" value="TreeGrafter"/>
</dbReference>
<feature type="active site" description="Proton donor" evidence="17">
    <location>
        <position position="151"/>
    </location>
</feature>
<evidence type="ECO:0000256" key="2">
    <source>
        <dbReference type="ARBA" id="ARBA00004123"/>
    </source>
</evidence>
<dbReference type="NCBIfam" id="TIGR00583">
    <property type="entry name" value="mre11"/>
    <property type="match status" value="1"/>
</dbReference>
<feature type="compositionally biased region" description="Acidic residues" evidence="19">
    <location>
        <begin position="585"/>
        <end position="599"/>
    </location>
</feature>
<dbReference type="PANTHER" id="PTHR10139:SF1">
    <property type="entry name" value="DOUBLE-STRAND BREAK REPAIR PROTEIN MRE11"/>
    <property type="match status" value="1"/>
</dbReference>
<dbReference type="InterPro" id="IPR038487">
    <property type="entry name" value="Mre11_capping_dom"/>
</dbReference>
<dbReference type="Gene3D" id="3.60.21.10">
    <property type="match status" value="1"/>
</dbReference>
<evidence type="ECO:0000259" key="20">
    <source>
        <dbReference type="SMART" id="SM01347"/>
    </source>
</evidence>
<dbReference type="GO" id="GO:0006303">
    <property type="term" value="P:double-strand break repair via nonhomologous end joining"/>
    <property type="evidence" value="ECO:0007669"/>
    <property type="project" value="TreeGrafter"/>
</dbReference>
<evidence type="ECO:0000256" key="11">
    <source>
        <dbReference type="ARBA" id="ARBA00022839"/>
    </source>
</evidence>
<evidence type="ECO:0000313" key="23">
    <source>
        <dbReference type="Proteomes" id="UP000663874"/>
    </source>
</evidence>
<evidence type="ECO:0000256" key="12">
    <source>
        <dbReference type="ARBA" id="ARBA00023204"/>
    </source>
</evidence>
<evidence type="ECO:0000256" key="1">
    <source>
        <dbReference type="ARBA" id="ARBA00001936"/>
    </source>
</evidence>
<dbReference type="InterPro" id="IPR007281">
    <property type="entry name" value="Mre11_DNA-bd"/>
</dbReference>
<evidence type="ECO:0000256" key="16">
    <source>
        <dbReference type="PIRNR" id="PIRNR000882"/>
    </source>
</evidence>
<dbReference type="SUPFAM" id="SSF56300">
    <property type="entry name" value="Metallo-dependent phosphatases"/>
    <property type="match status" value="1"/>
</dbReference>
<dbReference type="GO" id="GO:0030145">
    <property type="term" value="F:manganese ion binding"/>
    <property type="evidence" value="ECO:0007669"/>
    <property type="project" value="UniProtKB-UniRule"/>
</dbReference>
<evidence type="ECO:0000256" key="14">
    <source>
        <dbReference type="ARBA" id="ARBA00023242"/>
    </source>
</evidence>
<dbReference type="CDD" id="cd00840">
    <property type="entry name" value="MPP_Mre11_N"/>
    <property type="match status" value="1"/>
</dbReference>
<keyword evidence="8 16" id="KW-0255">Endonuclease</keyword>
<dbReference type="PIRSF" id="PIRSF000882">
    <property type="entry name" value="DSB_repair_MRE11"/>
    <property type="match status" value="1"/>
</dbReference>
<dbReference type="Pfam" id="PF04152">
    <property type="entry name" value="Mre11_DNA_bind"/>
    <property type="match status" value="1"/>
</dbReference>
<dbReference type="GO" id="GO:0008296">
    <property type="term" value="F:3'-5'-DNA exonuclease activity"/>
    <property type="evidence" value="ECO:0007669"/>
    <property type="project" value="InterPro"/>
</dbReference>
<evidence type="ECO:0000256" key="7">
    <source>
        <dbReference type="ARBA" id="ARBA00022723"/>
    </source>
</evidence>
<keyword evidence="15 16" id="KW-0469">Meiosis</keyword>
<evidence type="ECO:0000256" key="4">
    <source>
        <dbReference type="ARBA" id="ARBA00009028"/>
    </source>
</evidence>
<evidence type="ECO:0000256" key="18">
    <source>
        <dbReference type="RuleBase" id="RU003447"/>
    </source>
</evidence>
<evidence type="ECO:0000256" key="10">
    <source>
        <dbReference type="ARBA" id="ARBA00022801"/>
    </source>
</evidence>
<evidence type="ECO:0000256" key="13">
    <source>
        <dbReference type="ARBA" id="ARBA00023211"/>
    </source>
</evidence>
<evidence type="ECO:0000256" key="19">
    <source>
        <dbReference type="SAM" id="MobiDB-lite"/>
    </source>
</evidence>
<feature type="region of interest" description="Disordered" evidence="19">
    <location>
        <begin position="561"/>
        <end position="648"/>
    </location>
</feature>
<evidence type="ECO:0000256" key="6">
    <source>
        <dbReference type="ARBA" id="ARBA00022722"/>
    </source>
</evidence>
<accession>A0A818PNH9</accession>
<feature type="compositionally biased region" description="Basic residues" evidence="19">
    <location>
        <begin position="619"/>
        <end position="633"/>
    </location>
</feature>
<dbReference type="GO" id="GO:0000724">
    <property type="term" value="P:double-strand break repair via homologous recombination"/>
    <property type="evidence" value="ECO:0007669"/>
    <property type="project" value="TreeGrafter"/>
</dbReference>
<comment type="function">
    <text evidence="16">Core component of the MRN complex, which plays a central role in double-strand break (DSB) repair, DNA recombination, maintenance of telomere integrity and meiosis. The MRN complex is involved in the repair of DNA double-strand breaks (DSBs) via homologous recombination (HR), an error-free mechanism which primarily occurs during S and G2 phases. The complex (1) mediates the end resection of damaged DNA, which generates proper single-stranded DNA, a key initial steps in HR, and is (2) required for the recruitment of other repair factors and efficient activation of ATM and ATR upon DNA damage. Within the MRN complex, MRE11 possesses both single-strand endonuclease activity and double-strand-specific 3'-5' exonuclease activity. MRE11 first endonucleolytically cleaves the 5' strand at DNA DSB ends to prevent non-homologous end joining (NHEJ) and licence HR. It then generates a single-stranded DNA gap via 3' to 5' exonucleolytic degradation, which is required for single-strand invasion and recombination.</text>
</comment>
<keyword evidence="12 16" id="KW-0234">DNA repair</keyword>
<feature type="region of interest" description="Disordered" evidence="19">
    <location>
        <begin position="1"/>
        <end position="24"/>
    </location>
</feature>
<organism evidence="22 23">
    <name type="scientific">Rotaria sordida</name>
    <dbReference type="NCBI Taxonomy" id="392033"/>
    <lineage>
        <taxon>Eukaryota</taxon>
        <taxon>Metazoa</taxon>
        <taxon>Spiralia</taxon>
        <taxon>Gnathifera</taxon>
        <taxon>Rotifera</taxon>
        <taxon>Eurotatoria</taxon>
        <taxon>Bdelloidea</taxon>
        <taxon>Philodinida</taxon>
        <taxon>Philodinidae</taxon>
        <taxon>Rotaria</taxon>
    </lineage>
</organism>
<dbReference type="GO" id="GO:0000723">
    <property type="term" value="P:telomere maintenance"/>
    <property type="evidence" value="ECO:0007669"/>
    <property type="project" value="TreeGrafter"/>
</dbReference>
<dbReference type="InterPro" id="IPR029052">
    <property type="entry name" value="Metallo-depent_PP-like"/>
</dbReference>
<evidence type="ECO:0000256" key="9">
    <source>
        <dbReference type="ARBA" id="ARBA00022763"/>
    </source>
</evidence>
<feature type="domain" description="Mre11 DNA-binding" evidence="20">
    <location>
        <begin position="316"/>
        <end position="491"/>
    </location>
</feature>
<comment type="subcellular location">
    <subcellularLocation>
        <location evidence="3">Chromosome</location>
    </subcellularLocation>
    <subcellularLocation>
        <location evidence="2 16">Nucleus</location>
    </subcellularLocation>
</comment>
<evidence type="ECO:0000256" key="8">
    <source>
        <dbReference type="ARBA" id="ARBA00022759"/>
    </source>
</evidence>
<dbReference type="FunFam" id="3.60.21.10:FF:000011">
    <property type="entry name" value="Double-strand break repair protein"/>
    <property type="match status" value="1"/>
</dbReference>
<dbReference type="InterPro" id="IPR003701">
    <property type="entry name" value="Mre11"/>
</dbReference>
<dbReference type="Pfam" id="PF00149">
    <property type="entry name" value="Metallophos"/>
    <property type="match status" value="1"/>
</dbReference>
<dbReference type="GO" id="GO:0000014">
    <property type="term" value="F:single-stranded DNA endodeoxyribonuclease activity"/>
    <property type="evidence" value="ECO:0007669"/>
    <property type="project" value="TreeGrafter"/>
</dbReference>
<gene>
    <name evidence="22" type="ORF">FNK824_LOCUS4553</name>
    <name evidence="21" type="ORF">OTI717_LOCUS2820</name>
</gene>
<evidence type="ECO:0000313" key="21">
    <source>
        <dbReference type="EMBL" id="CAF3521299.1"/>
    </source>
</evidence>
<keyword evidence="14 16" id="KW-0539">Nucleus</keyword>
<dbReference type="EMBL" id="CAJOBE010000336">
    <property type="protein sequence ID" value="CAF3623809.1"/>
    <property type="molecule type" value="Genomic_DNA"/>
</dbReference>
<dbReference type="PANTHER" id="PTHR10139">
    <property type="entry name" value="DOUBLE-STRAND BREAK REPAIR PROTEIN MRE11"/>
    <property type="match status" value="1"/>
</dbReference>
<reference evidence="22" key="1">
    <citation type="submission" date="2021-02" db="EMBL/GenBank/DDBJ databases">
        <authorList>
            <person name="Nowell W R."/>
        </authorList>
    </citation>
    <scope>NUCLEOTIDE SEQUENCE</scope>
</reference>
<evidence type="ECO:0000256" key="3">
    <source>
        <dbReference type="ARBA" id="ARBA00004286"/>
    </source>
</evidence>
<dbReference type="Proteomes" id="UP000663823">
    <property type="component" value="Unassembled WGS sequence"/>
</dbReference>
<comment type="similarity">
    <text evidence="4 16 18">Belongs to the MRE11/RAD32 family.</text>
</comment>
<name>A0A818PNH9_9BILA</name>
<dbReference type="InterPro" id="IPR004843">
    <property type="entry name" value="Calcineurin-like_PHP"/>
</dbReference>
<dbReference type="GO" id="GO:0042138">
    <property type="term" value="P:meiotic DNA double-strand break formation"/>
    <property type="evidence" value="ECO:0007669"/>
    <property type="project" value="TreeGrafter"/>
</dbReference>
<keyword evidence="13 16" id="KW-0464">Manganese</keyword>
<dbReference type="GO" id="GO:0007095">
    <property type="term" value="P:mitotic G2 DNA damage checkpoint signaling"/>
    <property type="evidence" value="ECO:0007669"/>
    <property type="project" value="TreeGrafter"/>
</dbReference>